<name>A0AA37LE77_9PEZI</name>
<accession>A0AA37LE77</accession>
<dbReference type="GeneID" id="73326757"/>
<protein>
    <submittedName>
        <fullName evidence="2">Uncharacterized protein</fullName>
    </submittedName>
</protein>
<evidence type="ECO:0000313" key="2">
    <source>
        <dbReference type="EMBL" id="GKT45774.1"/>
    </source>
</evidence>
<sequence>MAPRRRGTDMQVNVGHNAANDLLLALQLLLDMTASNHGEARHAHGIALIRDGGAAADHTGHPSVSTRFGLGTRQSVMLHLYDRENASLDRPHRTAIVTIRQASSTRTSLRHAVKVEDFTGPTSFTSSQLTLSRPPCLPPPGRAAQSPRNSSHPLTQAAPYFPSLMVRDIGPSGAKVWRFSTISPTVNLLVAYT</sequence>
<dbReference type="AlphaFoldDB" id="A0AA37LE77"/>
<keyword evidence="3" id="KW-1185">Reference proteome</keyword>
<dbReference type="EMBL" id="BQXU01000013">
    <property type="protein sequence ID" value="GKT45774.1"/>
    <property type="molecule type" value="Genomic_DNA"/>
</dbReference>
<evidence type="ECO:0000256" key="1">
    <source>
        <dbReference type="SAM" id="MobiDB-lite"/>
    </source>
</evidence>
<evidence type="ECO:0000313" key="3">
    <source>
        <dbReference type="Proteomes" id="UP001055115"/>
    </source>
</evidence>
<dbReference type="Proteomes" id="UP001055115">
    <property type="component" value="Unassembled WGS sequence"/>
</dbReference>
<organism evidence="2 3">
    <name type="scientific">Colletotrichum spaethianum</name>
    <dbReference type="NCBI Taxonomy" id="700344"/>
    <lineage>
        <taxon>Eukaryota</taxon>
        <taxon>Fungi</taxon>
        <taxon>Dikarya</taxon>
        <taxon>Ascomycota</taxon>
        <taxon>Pezizomycotina</taxon>
        <taxon>Sordariomycetes</taxon>
        <taxon>Hypocreomycetidae</taxon>
        <taxon>Glomerellales</taxon>
        <taxon>Glomerellaceae</taxon>
        <taxon>Colletotrichum</taxon>
        <taxon>Colletotrichum spaethianum species complex</taxon>
    </lineage>
</organism>
<comment type="caution">
    <text evidence="2">The sequence shown here is derived from an EMBL/GenBank/DDBJ whole genome shotgun (WGS) entry which is preliminary data.</text>
</comment>
<reference evidence="2 3" key="1">
    <citation type="submission" date="2022-03" db="EMBL/GenBank/DDBJ databases">
        <title>Genome data of Colletotrichum spp.</title>
        <authorList>
            <person name="Utami Y.D."/>
            <person name="Hiruma K."/>
        </authorList>
    </citation>
    <scope>NUCLEOTIDE SEQUENCE [LARGE SCALE GENOMIC DNA]</scope>
    <source>
        <strain evidence="2 3">MAFF 239500</strain>
    </source>
</reference>
<dbReference type="RefSeq" id="XP_049128124.1">
    <property type="nucleotide sequence ID" value="XM_049272167.1"/>
</dbReference>
<proteinExistence type="predicted"/>
<feature type="region of interest" description="Disordered" evidence="1">
    <location>
        <begin position="123"/>
        <end position="156"/>
    </location>
</feature>
<gene>
    <name evidence="2" type="ORF">ColSpa_05955</name>
</gene>